<feature type="domain" description="RelA/SpoT" evidence="1">
    <location>
        <begin position="266"/>
        <end position="380"/>
    </location>
</feature>
<dbReference type="EMBL" id="CP159373">
    <property type="protein sequence ID" value="XCN73808.1"/>
    <property type="molecule type" value="Genomic_DNA"/>
</dbReference>
<dbReference type="PANTHER" id="PTHR21262">
    <property type="entry name" value="GUANOSINE-3',5'-BIS DIPHOSPHATE 3'-PYROPHOSPHOHYDROLASE"/>
    <property type="match status" value="1"/>
</dbReference>
<dbReference type="CDD" id="cd05399">
    <property type="entry name" value="NT_Rel-Spo_like"/>
    <property type="match status" value="1"/>
</dbReference>
<dbReference type="GO" id="GO:0015969">
    <property type="term" value="P:guanosine tetraphosphate metabolic process"/>
    <property type="evidence" value="ECO:0007669"/>
    <property type="project" value="InterPro"/>
</dbReference>
<proteinExistence type="predicted"/>
<evidence type="ECO:0000313" key="2">
    <source>
        <dbReference type="EMBL" id="XCN73808.1"/>
    </source>
</evidence>
<reference evidence="2" key="1">
    <citation type="journal article" date="2024" name="Syst. Appl. Microbiol.">
        <title>First single-strain enrichments of Electrothrix cable bacteria, description of E. aestuarii sp. nov. and E. rattekaaiensis sp. nov., and proposal of a cable bacteria taxonomy following the rules of the SeqCode.</title>
        <authorList>
            <person name="Plum-Jensen L.E."/>
            <person name="Schramm A."/>
            <person name="Marshall I.P.G."/>
        </authorList>
    </citation>
    <scope>NUCLEOTIDE SEQUENCE</scope>
    <source>
        <strain evidence="2">Rat1</strain>
    </source>
</reference>
<organism evidence="2">
    <name type="scientific">Candidatus Electrothrix aestuarii</name>
    <dbReference type="NCBI Taxonomy" id="3062594"/>
    <lineage>
        <taxon>Bacteria</taxon>
        <taxon>Pseudomonadati</taxon>
        <taxon>Thermodesulfobacteriota</taxon>
        <taxon>Desulfobulbia</taxon>
        <taxon>Desulfobulbales</taxon>
        <taxon>Desulfobulbaceae</taxon>
        <taxon>Candidatus Electrothrix</taxon>
    </lineage>
</organism>
<reference evidence="2" key="2">
    <citation type="submission" date="2024-06" db="EMBL/GenBank/DDBJ databases">
        <authorList>
            <person name="Plum-Jensen L.E."/>
            <person name="Schramm A."/>
            <person name="Marshall I.P.G."/>
        </authorList>
    </citation>
    <scope>NUCLEOTIDE SEQUENCE</scope>
    <source>
        <strain evidence="2">Rat1</strain>
    </source>
</reference>
<dbReference type="Gene3D" id="3.30.460.10">
    <property type="entry name" value="Beta Polymerase, domain 2"/>
    <property type="match status" value="1"/>
</dbReference>
<dbReference type="PANTHER" id="PTHR21262:SF31">
    <property type="entry name" value="GTP PYROPHOSPHOKINASE"/>
    <property type="match status" value="1"/>
</dbReference>
<dbReference type="AlphaFoldDB" id="A0AAU8LX10"/>
<dbReference type="GO" id="GO:0005886">
    <property type="term" value="C:plasma membrane"/>
    <property type="evidence" value="ECO:0007669"/>
    <property type="project" value="TreeGrafter"/>
</dbReference>
<dbReference type="InterPro" id="IPR043519">
    <property type="entry name" value="NT_sf"/>
</dbReference>
<accession>A0AAU8LX10</accession>
<evidence type="ECO:0000259" key="1">
    <source>
        <dbReference type="SMART" id="SM00954"/>
    </source>
</evidence>
<protein>
    <recommendedName>
        <fullName evidence="1">RelA/SpoT domain-containing protein</fullName>
    </recommendedName>
</protein>
<dbReference type="KEGG" id="eaj:Q3M24_03360"/>
<dbReference type="InterPro" id="IPR007685">
    <property type="entry name" value="RelA_SpoT"/>
</dbReference>
<dbReference type="Pfam" id="PF04607">
    <property type="entry name" value="RelA_SpoT"/>
    <property type="match status" value="1"/>
</dbReference>
<sequence>MHNIKYIISEDHIRYISNFDLFKKVLTKEIKIFSDIYLPSDYKIKLYQSIKYYINKYNRVDKEILHSRHLNAYIASLFIGTEEKEIRLLINSDIVHDGVFNIVSIYNFFYNELINSYIDYNKSLLTKGILLESNDNDALYSKMLQQKILEFSYRNYIEAENFYLLLFFDLFSLFSYTIKKNINNKKLIFLARFVLINFPSLIGTYKYGYHSSLLRDYAFKIANQKKFIAIEKLISKGYPSDHFISNTLKSLSYLRDRLPCKIKIDGRKKGVYSAFVKSQQYNVPVEKLWDLYAIRIIVESNDSGYCYEALSLIDETWSRWNDEKGYCDYIANPKDNGYQSLHVIITNNKKELIEIQIRTTFMHYIAEYGSASHQNYKNIHFSYSDITTEQKNRIKEGKDIIIKYLAKEKLTLDDFIEYLKPALEIFSIDHYYEKIAKNKYDPQEIVKRIIEEKNK</sequence>
<dbReference type="SUPFAM" id="SSF81301">
    <property type="entry name" value="Nucleotidyltransferase"/>
    <property type="match status" value="1"/>
</dbReference>
<name>A0AAU8LX10_9BACT</name>
<gene>
    <name evidence="2" type="ORF">Q3M24_03360</name>
</gene>
<dbReference type="SMART" id="SM00954">
    <property type="entry name" value="RelA_SpoT"/>
    <property type="match status" value="1"/>
</dbReference>